<dbReference type="Gene3D" id="2.60.120.460">
    <property type="entry name" value="YjbQ-like"/>
    <property type="match status" value="1"/>
</dbReference>
<dbReference type="PANTHER" id="PTHR30615">
    <property type="entry name" value="UNCHARACTERIZED PROTEIN YJBQ-RELATED"/>
    <property type="match status" value="1"/>
</dbReference>
<dbReference type="SUPFAM" id="SSF111038">
    <property type="entry name" value="YjbQ-like"/>
    <property type="match status" value="1"/>
</dbReference>
<sequence>MEFVVKTCADTAYINITQEVERLVESAGIAEGTAFVITQHTTTGITVNEALECLQSDMEQTISALAPETRRYSHARMLHSYGQSADNAPSHIRAMLTNNHTLLPVRDGKLHRGAAQEIFLAEYDGPQDRKVVVVVLGN</sequence>
<evidence type="ECO:0000313" key="2">
    <source>
        <dbReference type="EMBL" id="HIU34178.1"/>
    </source>
</evidence>
<comment type="similarity">
    <text evidence="1">Belongs to the UPF0047 family.</text>
</comment>
<dbReference type="PANTHER" id="PTHR30615:SF8">
    <property type="entry name" value="UPF0047 PROTEIN C4A8.02C"/>
    <property type="match status" value="1"/>
</dbReference>
<dbReference type="Pfam" id="PF01894">
    <property type="entry name" value="YjbQ"/>
    <property type="match status" value="1"/>
</dbReference>
<comment type="caution">
    <text evidence="2">The sequence shown here is derived from an EMBL/GenBank/DDBJ whole genome shotgun (WGS) entry which is preliminary data.</text>
</comment>
<protein>
    <submittedName>
        <fullName evidence="2">YjbQ family protein</fullName>
    </submittedName>
</protein>
<evidence type="ECO:0000256" key="1">
    <source>
        <dbReference type="ARBA" id="ARBA00005534"/>
    </source>
</evidence>
<dbReference type="PIRSF" id="PIRSF004681">
    <property type="entry name" value="UCP004681"/>
    <property type="match status" value="1"/>
</dbReference>
<organism evidence="2 3">
    <name type="scientific">Candidatus Pullichristensenella excrementigallinarum</name>
    <dbReference type="NCBI Taxonomy" id="2840907"/>
    <lineage>
        <taxon>Bacteria</taxon>
        <taxon>Bacillati</taxon>
        <taxon>Bacillota</taxon>
        <taxon>Clostridia</taxon>
        <taxon>Candidatus Pullichristensenella</taxon>
    </lineage>
</organism>
<dbReference type="InterPro" id="IPR035917">
    <property type="entry name" value="YjbQ-like_sf"/>
</dbReference>
<proteinExistence type="inferred from homology"/>
<reference evidence="2" key="1">
    <citation type="submission" date="2020-10" db="EMBL/GenBank/DDBJ databases">
        <authorList>
            <person name="Gilroy R."/>
        </authorList>
    </citation>
    <scope>NUCLEOTIDE SEQUENCE</scope>
    <source>
        <strain evidence="2">ChiHcec3-11533</strain>
    </source>
</reference>
<dbReference type="InterPro" id="IPR001602">
    <property type="entry name" value="UPF0047_YjbQ-like"/>
</dbReference>
<dbReference type="NCBIfam" id="TIGR00149">
    <property type="entry name" value="TIGR00149_YjbQ"/>
    <property type="match status" value="1"/>
</dbReference>
<dbReference type="Proteomes" id="UP000824072">
    <property type="component" value="Unassembled WGS sequence"/>
</dbReference>
<evidence type="ECO:0000313" key="3">
    <source>
        <dbReference type="Proteomes" id="UP000824072"/>
    </source>
</evidence>
<dbReference type="AlphaFoldDB" id="A0A9D1IBF4"/>
<dbReference type="EMBL" id="DVMU01000143">
    <property type="protein sequence ID" value="HIU34178.1"/>
    <property type="molecule type" value="Genomic_DNA"/>
</dbReference>
<gene>
    <name evidence="2" type="ORF">IAB02_06405</name>
</gene>
<reference evidence="2" key="2">
    <citation type="journal article" date="2021" name="PeerJ">
        <title>Extensive microbial diversity within the chicken gut microbiome revealed by metagenomics and culture.</title>
        <authorList>
            <person name="Gilroy R."/>
            <person name="Ravi A."/>
            <person name="Getino M."/>
            <person name="Pursley I."/>
            <person name="Horton D.L."/>
            <person name="Alikhan N.F."/>
            <person name="Baker D."/>
            <person name="Gharbi K."/>
            <person name="Hall N."/>
            <person name="Watson M."/>
            <person name="Adriaenssens E.M."/>
            <person name="Foster-Nyarko E."/>
            <person name="Jarju S."/>
            <person name="Secka A."/>
            <person name="Antonio M."/>
            <person name="Oren A."/>
            <person name="Chaudhuri R.R."/>
            <person name="La Ragione R."/>
            <person name="Hildebrand F."/>
            <person name="Pallen M.J."/>
        </authorList>
    </citation>
    <scope>NUCLEOTIDE SEQUENCE</scope>
    <source>
        <strain evidence="2">ChiHcec3-11533</strain>
    </source>
</reference>
<name>A0A9D1IBF4_9FIRM</name>
<accession>A0A9D1IBF4</accession>